<dbReference type="Proteomes" id="UP000076532">
    <property type="component" value="Unassembled WGS sequence"/>
</dbReference>
<keyword evidence="1" id="KW-1133">Transmembrane helix</keyword>
<dbReference type="AlphaFoldDB" id="A0A166B972"/>
<keyword evidence="1" id="KW-0472">Membrane</keyword>
<feature type="transmembrane region" description="Helical" evidence="1">
    <location>
        <begin position="149"/>
        <end position="169"/>
    </location>
</feature>
<feature type="transmembrane region" description="Helical" evidence="1">
    <location>
        <begin position="26"/>
        <end position="46"/>
    </location>
</feature>
<accession>A0A166B972</accession>
<evidence type="ECO:0000313" key="4">
    <source>
        <dbReference type="Proteomes" id="UP000076532"/>
    </source>
</evidence>
<evidence type="ECO:0000259" key="2">
    <source>
        <dbReference type="Pfam" id="PF20153"/>
    </source>
</evidence>
<name>A0A166B972_9AGAM</name>
<feature type="non-terminal residue" evidence="3">
    <location>
        <position position="218"/>
    </location>
</feature>
<dbReference type="Pfam" id="PF20153">
    <property type="entry name" value="DUF6535"/>
    <property type="match status" value="1"/>
</dbReference>
<feature type="non-terminal residue" evidence="3">
    <location>
        <position position="1"/>
    </location>
</feature>
<keyword evidence="1" id="KW-0812">Transmembrane</keyword>
<gene>
    <name evidence="3" type="ORF">FIBSPDRAFT_686527</name>
</gene>
<feature type="domain" description="DUF6535" evidence="2">
    <location>
        <begin position="1"/>
        <end position="168"/>
    </location>
</feature>
<protein>
    <recommendedName>
        <fullName evidence="2">DUF6535 domain-containing protein</fullName>
    </recommendedName>
</protein>
<feature type="transmembrane region" description="Helical" evidence="1">
    <location>
        <begin position="175"/>
        <end position="199"/>
    </location>
</feature>
<evidence type="ECO:0000313" key="3">
    <source>
        <dbReference type="EMBL" id="KZP12406.1"/>
    </source>
</evidence>
<dbReference type="EMBL" id="KV417648">
    <property type="protein sequence ID" value="KZP12406.1"/>
    <property type="molecule type" value="Genomic_DNA"/>
</dbReference>
<reference evidence="3 4" key="1">
    <citation type="journal article" date="2016" name="Mol. Biol. Evol.">
        <title>Comparative Genomics of Early-Diverging Mushroom-Forming Fungi Provides Insights into the Origins of Lignocellulose Decay Capabilities.</title>
        <authorList>
            <person name="Nagy L.G."/>
            <person name="Riley R."/>
            <person name="Tritt A."/>
            <person name="Adam C."/>
            <person name="Daum C."/>
            <person name="Floudas D."/>
            <person name="Sun H."/>
            <person name="Yadav J.S."/>
            <person name="Pangilinan J."/>
            <person name="Larsson K.H."/>
            <person name="Matsuura K."/>
            <person name="Barry K."/>
            <person name="Labutti K."/>
            <person name="Kuo R."/>
            <person name="Ohm R.A."/>
            <person name="Bhattacharya S.S."/>
            <person name="Shirouzu T."/>
            <person name="Yoshinaga Y."/>
            <person name="Martin F.M."/>
            <person name="Grigoriev I.V."/>
            <person name="Hibbett D.S."/>
        </authorList>
    </citation>
    <scope>NUCLEOTIDE SEQUENCE [LARGE SCALE GENOMIC DNA]</scope>
    <source>
        <strain evidence="3 4">CBS 109695</strain>
    </source>
</reference>
<dbReference type="OrthoDB" id="3219854at2759"/>
<proteinExistence type="predicted"/>
<dbReference type="InterPro" id="IPR045338">
    <property type="entry name" value="DUF6535"/>
</dbReference>
<sequence>WSAYMSEANLCDKGLIDGWLKDTDGIFIFAGLFSAIVTTFIIESYGGLMPDPNASMIALLQQISQQLAGNAVQNQTVISEPFSPTYSAVRVNTCWFLSLYLALTSALAAALVQQWCAQVRPVPRLQAQTRLYLFQGIEKYKISALVEGIPALLHAAVFLFFAGLVDFIHAINPTIAWLALPIIVACGSLYIVMTILPVLDGQSPFRTPYSEPCWAFCR</sequence>
<keyword evidence="4" id="KW-1185">Reference proteome</keyword>
<organism evidence="3 4">
    <name type="scientific">Athelia psychrophila</name>
    <dbReference type="NCBI Taxonomy" id="1759441"/>
    <lineage>
        <taxon>Eukaryota</taxon>
        <taxon>Fungi</taxon>
        <taxon>Dikarya</taxon>
        <taxon>Basidiomycota</taxon>
        <taxon>Agaricomycotina</taxon>
        <taxon>Agaricomycetes</taxon>
        <taxon>Agaricomycetidae</taxon>
        <taxon>Atheliales</taxon>
        <taxon>Atheliaceae</taxon>
        <taxon>Athelia</taxon>
    </lineage>
</organism>
<evidence type="ECO:0000256" key="1">
    <source>
        <dbReference type="SAM" id="Phobius"/>
    </source>
</evidence>